<evidence type="ECO:0000256" key="5">
    <source>
        <dbReference type="ARBA" id="ARBA00022993"/>
    </source>
</evidence>
<name>A0A445DDW5_ARAHY</name>
<evidence type="ECO:0000256" key="4">
    <source>
        <dbReference type="ARBA" id="ARBA00022793"/>
    </source>
</evidence>
<dbReference type="Proteomes" id="UP000289738">
    <property type="component" value="Chromosome A04"/>
</dbReference>
<evidence type="ECO:0000256" key="3">
    <source>
        <dbReference type="ARBA" id="ARBA00022643"/>
    </source>
</evidence>
<evidence type="ECO:0000256" key="6">
    <source>
        <dbReference type="ARBA" id="ARBA00038350"/>
    </source>
</evidence>
<evidence type="ECO:0000256" key="8">
    <source>
        <dbReference type="ARBA" id="ARBA00066422"/>
    </source>
</evidence>
<dbReference type="Pfam" id="PF02441">
    <property type="entry name" value="Flavoprotein"/>
    <property type="match status" value="1"/>
</dbReference>
<evidence type="ECO:0000256" key="1">
    <source>
        <dbReference type="ARBA" id="ARBA00001917"/>
    </source>
</evidence>
<dbReference type="GO" id="GO:0010181">
    <property type="term" value="F:FMN binding"/>
    <property type="evidence" value="ECO:0007669"/>
    <property type="project" value="TreeGrafter"/>
</dbReference>
<dbReference type="EC" id="4.1.1.36" evidence="8"/>
<evidence type="ECO:0000313" key="11">
    <source>
        <dbReference type="Proteomes" id="UP000289738"/>
    </source>
</evidence>
<dbReference type="GO" id="GO:0015937">
    <property type="term" value="P:coenzyme A biosynthetic process"/>
    <property type="evidence" value="ECO:0007669"/>
    <property type="project" value="UniProtKB-KW"/>
</dbReference>
<dbReference type="AlphaFoldDB" id="A0A445DDW5"/>
<dbReference type="Gramene" id="arahy.Tifrunner.gnm2.ann2.Ah04g320000.1">
    <property type="protein sequence ID" value="arahy.Tifrunner.gnm2.ann2.Ah04g320000.1-CDS"/>
    <property type="gene ID" value="arahy.Tifrunner.gnm2.ann2.Ah04g320000"/>
</dbReference>
<keyword evidence="3" id="KW-0285">Flavoprotein</keyword>
<dbReference type="GO" id="GO:0004633">
    <property type="term" value="F:phosphopantothenoylcysteine decarboxylase activity"/>
    <property type="evidence" value="ECO:0007669"/>
    <property type="project" value="UniProtKB-EC"/>
</dbReference>
<dbReference type="InterPro" id="IPR036551">
    <property type="entry name" value="Flavin_trans-like"/>
</dbReference>
<dbReference type="PANTHER" id="PTHR14359">
    <property type="entry name" value="HOMO-OLIGOMERIC FLAVIN CONTAINING CYS DECARBOXYLASE FAMILY"/>
    <property type="match status" value="1"/>
</dbReference>
<feature type="domain" description="Flavoprotein" evidence="9">
    <location>
        <begin position="23"/>
        <end position="187"/>
    </location>
</feature>
<dbReference type="EMBL" id="SDMP01000004">
    <property type="protein sequence ID" value="RYR61363.1"/>
    <property type="molecule type" value="Genomic_DNA"/>
</dbReference>
<dbReference type="Gramene" id="arahy.Tifrunner.gnm2.ann2.Ah04g324100.1">
    <property type="protein sequence ID" value="arahy.Tifrunner.gnm2.ann2.Ah04g324100.1-CDS"/>
    <property type="gene ID" value="arahy.Tifrunner.gnm2.ann2.Ah04g324100"/>
</dbReference>
<dbReference type="OrthoDB" id="1532798at2759"/>
<dbReference type="GO" id="GO:0071513">
    <property type="term" value="C:phosphopantothenoylcysteine decarboxylase complex"/>
    <property type="evidence" value="ECO:0007669"/>
    <property type="project" value="TreeGrafter"/>
</dbReference>
<sequence>MSVIPPSTPRRFEAAHVAPRKPQVLLAACGCVAAVKFEVLCKCFSQWAEVRAVVTKASQKFVTEFPKAVPVYTDEYELLSWRRLGDPVLHIDLANWAEIMVIAPLSADTLAKIAGGFSNNLLTCVVRAWDYSKPLFVAPSMGTSTWKNPFTDQHLAAINDLGMNIIPPQKTASGHTTGAMAEPESIYYNVRFYYNAKMQKKPG</sequence>
<dbReference type="InterPro" id="IPR003382">
    <property type="entry name" value="Flavoprotein"/>
</dbReference>
<gene>
    <name evidence="10" type="ORF">Ahy_A04g018533</name>
</gene>
<proteinExistence type="inferred from homology"/>
<dbReference type="Gene3D" id="3.40.50.1950">
    <property type="entry name" value="Flavin prenyltransferase-like"/>
    <property type="match status" value="1"/>
</dbReference>
<accession>A0A445DDW5</accession>
<evidence type="ECO:0000256" key="2">
    <source>
        <dbReference type="ARBA" id="ARBA00022604"/>
    </source>
</evidence>
<dbReference type="STRING" id="3818.A0A445DDW5"/>
<evidence type="ECO:0000256" key="7">
    <source>
        <dbReference type="ARBA" id="ARBA00060685"/>
    </source>
</evidence>
<keyword evidence="2" id="KW-0341">Growth regulation</keyword>
<protein>
    <recommendedName>
        <fullName evidence="8">phosphopantothenoylcysteine decarboxylase</fullName>
        <ecNumber evidence="8">4.1.1.36</ecNumber>
    </recommendedName>
</protein>
<dbReference type="SMR" id="A0A445DDW5"/>
<keyword evidence="5" id="KW-0173">Coenzyme A biosynthesis</keyword>
<comment type="pathway">
    <text evidence="7">Cofactor biosynthesis; coenzyme A biosynthesis; CoA from (R)-pantothenate: step 3/5.</text>
</comment>
<comment type="cofactor">
    <cofactor evidence="1">
        <name>FMN</name>
        <dbReference type="ChEBI" id="CHEBI:58210"/>
    </cofactor>
</comment>
<comment type="similarity">
    <text evidence="6">Belongs to the HFCD (homooligomeric flavin containing Cys decarboxylase) superfamily.</text>
</comment>
<dbReference type="PANTHER" id="PTHR14359:SF6">
    <property type="entry name" value="PHOSPHOPANTOTHENOYLCYSTEINE DECARBOXYLASE"/>
    <property type="match status" value="1"/>
</dbReference>
<comment type="caution">
    <text evidence="10">The sequence shown here is derived from an EMBL/GenBank/DDBJ whole genome shotgun (WGS) entry which is preliminary data.</text>
</comment>
<organism evidence="10 11">
    <name type="scientific">Arachis hypogaea</name>
    <name type="common">Peanut</name>
    <dbReference type="NCBI Taxonomy" id="3818"/>
    <lineage>
        <taxon>Eukaryota</taxon>
        <taxon>Viridiplantae</taxon>
        <taxon>Streptophyta</taxon>
        <taxon>Embryophyta</taxon>
        <taxon>Tracheophyta</taxon>
        <taxon>Spermatophyta</taxon>
        <taxon>Magnoliopsida</taxon>
        <taxon>eudicotyledons</taxon>
        <taxon>Gunneridae</taxon>
        <taxon>Pentapetalae</taxon>
        <taxon>rosids</taxon>
        <taxon>fabids</taxon>
        <taxon>Fabales</taxon>
        <taxon>Fabaceae</taxon>
        <taxon>Papilionoideae</taxon>
        <taxon>50 kb inversion clade</taxon>
        <taxon>dalbergioids sensu lato</taxon>
        <taxon>Dalbergieae</taxon>
        <taxon>Pterocarpus clade</taxon>
        <taxon>Arachis</taxon>
    </lineage>
</organism>
<evidence type="ECO:0000259" key="9">
    <source>
        <dbReference type="Pfam" id="PF02441"/>
    </source>
</evidence>
<keyword evidence="4" id="KW-0210">Decarboxylase</keyword>
<evidence type="ECO:0000313" key="10">
    <source>
        <dbReference type="EMBL" id="RYR61363.1"/>
    </source>
</evidence>
<keyword evidence="4" id="KW-0456">Lyase</keyword>
<dbReference type="SUPFAM" id="SSF52507">
    <property type="entry name" value="Homo-oligomeric flavin-containing Cys decarboxylases, HFCD"/>
    <property type="match status" value="1"/>
</dbReference>
<keyword evidence="3" id="KW-0288">FMN</keyword>
<keyword evidence="11" id="KW-1185">Reference proteome</keyword>
<reference evidence="10 11" key="1">
    <citation type="submission" date="2019-01" db="EMBL/GenBank/DDBJ databases">
        <title>Sequencing of cultivated peanut Arachis hypogaea provides insights into genome evolution and oil improvement.</title>
        <authorList>
            <person name="Chen X."/>
        </authorList>
    </citation>
    <scope>NUCLEOTIDE SEQUENCE [LARGE SCALE GENOMIC DNA]</scope>
    <source>
        <strain evidence="11">cv. Fuhuasheng</strain>
        <tissue evidence="10">Leaves</tissue>
    </source>
</reference>